<keyword evidence="1" id="KW-0472">Membrane</keyword>
<evidence type="ECO:0000313" key="2">
    <source>
        <dbReference type="EMBL" id="OLQ15171.1"/>
    </source>
</evidence>
<name>A0A1Q9F684_SYMMI</name>
<protein>
    <submittedName>
        <fullName evidence="2">Uncharacterized protein</fullName>
    </submittedName>
</protein>
<keyword evidence="1" id="KW-0812">Transmembrane</keyword>
<evidence type="ECO:0000313" key="3">
    <source>
        <dbReference type="Proteomes" id="UP000186817"/>
    </source>
</evidence>
<dbReference type="AlphaFoldDB" id="A0A1Q9F684"/>
<feature type="transmembrane region" description="Helical" evidence="1">
    <location>
        <begin position="127"/>
        <end position="145"/>
    </location>
</feature>
<dbReference type="OrthoDB" id="10634821at2759"/>
<reference evidence="2 3" key="1">
    <citation type="submission" date="2016-02" db="EMBL/GenBank/DDBJ databases">
        <title>Genome analysis of coral dinoflagellate symbionts highlights evolutionary adaptations to a symbiotic lifestyle.</title>
        <authorList>
            <person name="Aranda M."/>
            <person name="Li Y."/>
            <person name="Liew Y.J."/>
            <person name="Baumgarten S."/>
            <person name="Simakov O."/>
            <person name="Wilson M."/>
            <person name="Piel J."/>
            <person name="Ashoor H."/>
            <person name="Bougouffa S."/>
            <person name="Bajic V.B."/>
            <person name="Ryu T."/>
            <person name="Ravasi T."/>
            <person name="Bayer T."/>
            <person name="Micklem G."/>
            <person name="Kim H."/>
            <person name="Bhak J."/>
            <person name="Lajeunesse T.C."/>
            <person name="Voolstra C.R."/>
        </authorList>
    </citation>
    <scope>NUCLEOTIDE SEQUENCE [LARGE SCALE GENOMIC DNA]</scope>
    <source>
        <strain evidence="2 3">CCMP2467</strain>
    </source>
</reference>
<accession>A0A1Q9F684</accession>
<keyword evidence="1" id="KW-1133">Transmembrane helix</keyword>
<gene>
    <name evidence="2" type="ORF">AK812_SmicGene624</name>
</gene>
<proteinExistence type="predicted"/>
<evidence type="ECO:0000256" key="1">
    <source>
        <dbReference type="SAM" id="Phobius"/>
    </source>
</evidence>
<comment type="caution">
    <text evidence="2">The sequence shown here is derived from an EMBL/GenBank/DDBJ whole genome shotgun (WGS) entry which is preliminary data.</text>
</comment>
<organism evidence="2 3">
    <name type="scientific">Symbiodinium microadriaticum</name>
    <name type="common">Dinoflagellate</name>
    <name type="synonym">Zooxanthella microadriatica</name>
    <dbReference type="NCBI Taxonomy" id="2951"/>
    <lineage>
        <taxon>Eukaryota</taxon>
        <taxon>Sar</taxon>
        <taxon>Alveolata</taxon>
        <taxon>Dinophyceae</taxon>
        <taxon>Suessiales</taxon>
        <taxon>Symbiodiniaceae</taxon>
        <taxon>Symbiodinium</taxon>
    </lineage>
</organism>
<keyword evidence="3" id="KW-1185">Reference proteome</keyword>
<sequence>MVGLTSGVGTEAWLRDRYFLVLAVLTAVYFAARRRIARLLWKSSFLPNPEVDDEAAEFRHAAVEEKVGKHAHCRRFSAVPMGDDEPDPSSLEIVPVVSQIQLATGLAWLTWEQYFGLGWDRAAKQFLLIYVVSHLVLFLATRFSGQVKTFFLQPSSLVSLAAELPFAEATHIAIFPGWRAAILEECHDGAGLKDCDLEAACARALDITSDVRIPVLFHADDPVFLASSRGEANRVLSIVRSAEVCRAELGWKLCVSLARWKTQVAKHVMPLKYLSIAQDPKKGLSELELVRVRHMDEHDGHESEEGEGRFYQHTCARASRQGSNAINVKVPGILASLLAEYSDPKPG</sequence>
<dbReference type="Proteomes" id="UP000186817">
    <property type="component" value="Unassembled WGS sequence"/>
</dbReference>
<feature type="transmembrane region" description="Helical" evidence="1">
    <location>
        <begin position="12"/>
        <end position="32"/>
    </location>
</feature>
<dbReference type="EMBL" id="LSRX01000006">
    <property type="protein sequence ID" value="OLQ15171.1"/>
    <property type="molecule type" value="Genomic_DNA"/>
</dbReference>